<feature type="transmembrane region" description="Helical" evidence="5">
    <location>
        <begin position="44"/>
        <end position="66"/>
    </location>
</feature>
<evidence type="ECO:0000256" key="5">
    <source>
        <dbReference type="SAM" id="Phobius"/>
    </source>
</evidence>
<proteinExistence type="predicted"/>
<feature type="transmembrane region" description="Helical" evidence="5">
    <location>
        <begin position="172"/>
        <end position="196"/>
    </location>
</feature>
<feature type="transmembrane region" description="Helical" evidence="5">
    <location>
        <begin position="361"/>
        <end position="378"/>
    </location>
</feature>
<evidence type="ECO:0000256" key="1">
    <source>
        <dbReference type="ARBA" id="ARBA00004141"/>
    </source>
</evidence>
<feature type="transmembrane region" description="Helical" evidence="5">
    <location>
        <begin position="78"/>
        <end position="105"/>
    </location>
</feature>
<keyword evidence="7" id="KW-1185">Reference proteome</keyword>
<feature type="transmembrane region" description="Helical" evidence="5">
    <location>
        <begin position="296"/>
        <end position="318"/>
    </location>
</feature>
<keyword evidence="4 5" id="KW-0472">Membrane</keyword>
<feature type="transmembrane region" description="Helical" evidence="5">
    <location>
        <begin position="256"/>
        <end position="275"/>
    </location>
</feature>
<feature type="transmembrane region" description="Helical" evidence="5">
    <location>
        <begin position="12"/>
        <end position="32"/>
    </location>
</feature>
<keyword evidence="2 5" id="KW-0812">Transmembrane</keyword>
<name>A0A128EU51_9GAMM</name>
<dbReference type="PANTHER" id="PTHR43424">
    <property type="entry name" value="LOCUS PUTATIVE PROTEIN 1-RELATED"/>
    <property type="match status" value="1"/>
</dbReference>
<dbReference type="EMBL" id="FIZY01000001">
    <property type="protein sequence ID" value="CZF77486.1"/>
    <property type="molecule type" value="Genomic_DNA"/>
</dbReference>
<feature type="transmembrane region" description="Helical" evidence="5">
    <location>
        <begin position="384"/>
        <end position="406"/>
    </location>
</feature>
<reference evidence="7" key="1">
    <citation type="submission" date="2016-02" db="EMBL/GenBank/DDBJ databases">
        <authorList>
            <person name="Rodrigo-Torres Lidia"/>
            <person name="Arahal R.David."/>
        </authorList>
    </citation>
    <scope>NUCLEOTIDE SEQUENCE [LARGE SCALE GENOMIC DNA]</scope>
    <source>
        <strain evidence="7">CECT 8713</strain>
    </source>
</reference>
<organism evidence="6 7">
    <name type="scientific">Grimontia marina</name>
    <dbReference type="NCBI Taxonomy" id="646534"/>
    <lineage>
        <taxon>Bacteria</taxon>
        <taxon>Pseudomonadati</taxon>
        <taxon>Pseudomonadota</taxon>
        <taxon>Gammaproteobacteria</taxon>
        <taxon>Vibrionales</taxon>
        <taxon>Vibrionaceae</taxon>
        <taxon>Grimontia</taxon>
    </lineage>
</organism>
<evidence type="ECO:0000256" key="4">
    <source>
        <dbReference type="ARBA" id="ARBA00023136"/>
    </source>
</evidence>
<dbReference type="GO" id="GO:0016020">
    <property type="term" value="C:membrane"/>
    <property type="evidence" value="ECO:0007669"/>
    <property type="project" value="UniProtKB-SubCell"/>
</dbReference>
<dbReference type="Pfam" id="PF01943">
    <property type="entry name" value="Polysacc_synt"/>
    <property type="match status" value="1"/>
</dbReference>
<dbReference type="InterPro" id="IPR002797">
    <property type="entry name" value="Polysacc_synth"/>
</dbReference>
<evidence type="ECO:0000256" key="3">
    <source>
        <dbReference type="ARBA" id="ARBA00022989"/>
    </source>
</evidence>
<gene>
    <name evidence="6" type="ORF">GMA8713_00193</name>
</gene>
<feature type="transmembrane region" description="Helical" evidence="5">
    <location>
        <begin position="145"/>
        <end position="166"/>
    </location>
</feature>
<dbReference type="PANTHER" id="PTHR43424:SF1">
    <property type="entry name" value="LOCUS PUTATIVE PROTEIN 1-RELATED"/>
    <property type="match status" value="1"/>
</dbReference>
<dbReference type="InterPro" id="IPR052556">
    <property type="entry name" value="PolySynth_Transporter"/>
</dbReference>
<protein>
    <submittedName>
        <fullName evidence="6">Polysaccharide biosynthesis protein</fullName>
    </submittedName>
</protein>
<dbReference type="AlphaFoldDB" id="A0A128EU51"/>
<dbReference type="OrthoDB" id="103403at2"/>
<sequence>MSKMSNIKKAAWYAVENTTMVAFGLISVIVVARVFGPENLGKLSFIQALSATTMFLVVLGLDHIIVRELARKNDDYDLIFTSMIMQTIGWIAHVILVILAIFVISNDPIEISIIYITISVLLATYFARGTVLKLFFQAINVPKKIAISAIISRIISLSYLTAALVLNLDYHLVIIFIPIQALVQFLVLLIQFLSCRNIDIKSLKFDQKRSKSLIKEALPLIGSSMLFPVFMQGDILLISSILDEKNTGIYSSATRLISQLVFVGHIVTMTFYLALSDKYFEKSNDYESFLNGLIKILFILGFGMALSIYMLSEQIIIALYGEKFTGAEDILKVICWNLVFIFPAALFSRLLVLQNLAKYEFIKSLTIAIFSLSMNFIFIEKYGILGSAVVSLCSYALADLIFYSLFKETRDIFKKAISSYATTIFNPPKAMKNIIKTLEAK</sequence>
<dbReference type="RefSeq" id="WP_062704850.1">
    <property type="nucleotide sequence ID" value="NZ_CAWRCI010000001.1"/>
</dbReference>
<dbReference type="Proteomes" id="UP000073601">
    <property type="component" value="Unassembled WGS sequence"/>
</dbReference>
<evidence type="ECO:0000256" key="2">
    <source>
        <dbReference type="ARBA" id="ARBA00022692"/>
    </source>
</evidence>
<evidence type="ECO:0000313" key="7">
    <source>
        <dbReference type="Proteomes" id="UP000073601"/>
    </source>
</evidence>
<evidence type="ECO:0000313" key="6">
    <source>
        <dbReference type="EMBL" id="CZF77486.1"/>
    </source>
</evidence>
<keyword evidence="3 5" id="KW-1133">Transmembrane helix</keyword>
<feature type="transmembrane region" description="Helical" evidence="5">
    <location>
        <begin position="330"/>
        <end position="352"/>
    </location>
</feature>
<feature type="transmembrane region" description="Helical" evidence="5">
    <location>
        <begin position="217"/>
        <end position="241"/>
    </location>
</feature>
<feature type="transmembrane region" description="Helical" evidence="5">
    <location>
        <begin position="111"/>
        <end position="136"/>
    </location>
</feature>
<comment type="subcellular location">
    <subcellularLocation>
        <location evidence="1">Membrane</location>
        <topology evidence="1">Multi-pass membrane protein</topology>
    </subcellularLocation>
</comment>
<accession>A0A128EU51</accession>